<dbReference type="Pfam" id="PF13793">
    <property type="entry name" value="Pribosyltran_N"/>
    <property type="match status" value="1"/>
</dbReference>
<feature type="domain" description="Ribose-phosphate pyrophosphokinase N-terminal" evidence="13">
    <location>
        <begin position="8"/>
        <end position="124"/>
    </location>
</feature>
<evidence type="ECO:0000256" key="7">
    <source>
        <dbReference type="ARBA" id="ARBA00022840"/>
    </source>
</evidence>
<accession>A0A1M6C908</accession>
<dbReference type="FunFam" id="3.40.50.2020:FF:000001">
    <property type="entry name" value="Ribose-phosphate pyrophosphokinase"/>
    <property type="match status" value="1"/>
</dbReference>
<evidence type="ECO:0000256" key="4">
    <source>
        <dbReference type="ARBA" id="ARBA00022727"/>
    </source>
</evidence>
<feature type="binding site" evidence="12">
    <location>
        <position position="225"/>
    </location>
    <ligand>
        <name>D-ribose 5-phosphate</name>
        <dbReference type="ChEBI" id="CHEBI:78346"/>
    </ligand>
</feature>
<dbReference type="InterPro" id="IPR029057">
    <property type="entry name" value="PRTase-like"/>
</dbReference>
<keyword evidence="3 12" id="KW-0479">Metal-binding</keyword>
<dbReference type="InterPro" id="IPR029099">
    <property type="entry name" value="Pribosyltran_N"/>
</dbReference>
<evidence type="ECO:0000259" key="13">
    <source>
        <dbReference type="Pfam" id="PF13793"/>
    </source>
</evidence>
<dbReference type="GO" id="GO:0006164">
    <property type="term" value="P:purine nucleotide biosynthetic process"/>
    <property type="evidence" value="ECO:0007669"/>
    <property type="project" value="TreeGrafter"/>
</dbReference>
<evidence type="ECO:0000256" key="11">
    <source>
        <dbReference type="ARBA" id="ARBA00061444"/>
    </source>
</evidence>
<comment type="similarity">
    <text evidence="11 12">Belongs to the ribose-phosphate pyrophosphokinase family. Class I subfamily.</text>
</comment>
<feature type="binding site" evidence="12">
    <location>
        <position position="201"/>
    </location>
    <ligand>
        <name>D-ribose 5-phosphate</name>
        <dbReference type="ChEBI" id="CHEBI:78346"/>
    </ligand>
</feature>
<dbReference type="GO" id="GO:0006015">
    <property type="term" value="P:5-phosphoribose 1-diphosphate biosynthetic process"/>
    <property type="evidence" value="ECO:0007669"/>
    <property type="project" value="UniProtKB-UniRule"/>
</dbReference>
<evidence type="ECO:0000256" key="2">
    <source>
        <dbReference type="ARBA" id="ARBA00022679"/>
    </source>
</evidence>
<feature type="binding site" evidence="12">
    <location>
        <begin position="100"/>
        <end position="101"/>
    </location>
    <ligand>
        <name>ATP</name>
        <dbReference type="ChEBI" id="CHEBI:30616"/>
    </ligand>
</feature>
<comment type="cofactor">
    <cofactor evidence="12">
        <name>Mg(2+)</name>
        <dbReference type="ChEBI" id="CHEBI:18420"/>
    </cofactor>
    <text evidence="12">Binds 2 Mg(2+) ions per subunit.</text>
</comment>
<evidence type="ECO:0000256" key="5">
    <source>
        <dbReference type="ARBA" id="ARBA00022741"/>
    </source>
</evidence>
<dbReference type="AlphaFoldDB" id="A0A1M6C908"/>
<sequence length="320" mass="34703">MNLHGKDIKIFAGNSNRELAEEIAQKIGLPLGASVVGHFSDGETAISINEPVRGSDVFIIQSTSAPVNDNLVELLIMIDAMKRASAGRITAVMPYFGYARQDRKAKARDPISAKLVANLLTTAGADRILTMDLHVPQLQGFFDIPVDHLQGSPILARYFLEKFQGKVDDVVVVSPDVGSVGRSRRFAEKMEVPLAIIDKRRPKANVCEIMNIIGDVRGKRAILVDDLIDTAGTVVNAANALADMGATEVYACCTHGVLSGPAIDRIRTSVIKEVVVLNTIQIPKEKRINKLTILSVGDVFAEAIERIYGDISISTIFTQL</sequence>
<evidence type="ECO:0000256" key="8">
    <source>
        <dbReference type="ARBA" id="ARBA00022842"/>
    </source>
</evidence>
<dbReference type="GO" id="GO:0002189">
    <property type="term" value="C:ribose phosphate diphosphokinase complex"/>
    <property type="evidence" value="ECO:0007669"/>
    <property type="project" value="TreeGrafter"/>
</dbReference>
<feature type="binding site" evidence="12">
    <location>
        <position position="134"/>
    </location>
    <ligand>
        <name>Mg(2+)</name>
        <dbReference type="ChEBI" id="CHEBI:18420"/>
    </ligand>
</feature>
<dbReference type="SUPFAM" id="SSF53271">
    <property type="entry name" value="PRTase-like"/>
    <property type="match status" value="1"/>
</dbReference>
<name>A0A1M6C908_9FIRM</name>
<feature type="active site" evidence="12">
    <location>
        <position position="199"/>
    </location>
</feature>
<evidence type="ECO:0000256" key="9">
    <source>
        <dbReference type="ARBA" id="ARBA00049535"/>
    </source>
</evidence>
<dbReference type="GO" id="GO:0005524">
    <property type="term" value="F:ATP binding"/>
    <property type="evidence" value="ECO:0007669"/>
    <property type="project" value="UniProtKB-KW"/>
</dbReference>
<evidence type="ECO:0000313" key="15">
    <source>
        <dbReference type="Proteomes" id="UP000324781"/>
    </source>
</evidence>
<dbReference type="InterPro" id="IPR005946">
    <property type="entry name" value="Rib-P_diPkinase"/>
</dbReference>
<dbReference type="GO" id="GO:0000287">
    <property type="term" value="F:magnesium ion binding"/>
    <property type="evidence" value="ECO:0007669"/>
    <property type="project" value="UniProtKB-UniRule"/>
</dbReference>
<keyword evidence="12" id="KW-0963">Cytoplasm</keyword>
<proteinExistence type="inferred from homology"/>
<organism evidence="14 15">
    <name type="scientific">Thermoclostridium caenicola</name>
    <dbReference type="NCBI Taxonomy" id="659425"/>
    <lineage>
        <taxon>Bacteria</taxon>
        <taxon>Bacillati</taxon>
        <taxon>Bacillota</taxon>
        <taxon>Clostridia</taxon>
        <taxon>Eubacteriales</taxon>
        <taxon>Oscillospiraceae</taxon>
        <taxon>Thermoclostridium</taxon>
    </lineage>
</organism>
<dbReference type="GO" id="GO:0016301">
    <property type="term" value="F:kinase activity"/>
    <property type="evidence" value="ECO:0007669"/>
    <property type="project" value="UniProtKB-KW"/>
</dbReference>
<keyword evidence="5 12" id="KW-0547">Nucleotide-binding</keyword>
<feature type="binding site" evidence="12">
    <location>
        <begin position="229"/>
        <end position="233"/>
    </location>
    <ligand>
        <name>D-ribose 5-phosphate</name>
        <dbReference type="ChEBI" id="CHEBI:78346"/>
    </ligand>
</feature>
<feature type="binding site" evidence="12">
    <location>
        <position position="176"/>
    </location>
    <ligand>
        <name>Mg(2+)</name>
        <dbReference type="ChEBI" id="CHEBI:18420"/>
    </ligand>
</feature>
<dbReference type="NCBIfam" id="NF002618">
    <property type="entry name" value="PRK02269.1"/>
    <property type="match status" value="1"/>
</dbReference>
<keyword evidence="7 12" id="KW-0067">ATP-binding</keyword>
<dbReference type="PANTHER" id="PTHR10210:SF41">
    <property type="entry name" value="RIBOSE-PHOSPHATE PYROPHOSPHOKINASE 1, CHLOROPLASTIC"/>
    <property type="match status" value="1"/>
</dbReference>
<dbReference type="GO" id="GO:0005737">
    <property type="term" value="C:cytoplasm"/>
    <property type="evidence" value="ECO:0007669"/>
    <property type="project" value="UniProtKB-SubCell"/>
</dbReference>
<keyword evidence="15" id="KW-1185">Reference proteome</keyword>
<dbReference type="InterPro" id="IPR000836">
    <property type="entry name" value="PRTase_dom"/>
</dbReference>
<keyword evidence="8 12" id="KW-0460">Magnesium</keyword>
<dbReference type="NCBIfam" id="NF002320">
    <property type="entry name" value="PRK01259.1"/>
    <property type="match status" value="1"/>
</dbReference>
<gene>
    <name evidence="12" type="primary">prs</name>
    <name evidence="14" type="ORF">SAMN05444373_100488</name>
</gene>
<dbReference type="RefSeq" id="WP_149677754.1">
    <property type="nucleotide sequence ID" value="NZ_DAONMB010000130.1"/>
</dbReference>
<comment type="subunit">
    <text evidence="12">Homohexamer.</text>
</comment>
<dbReference type="PANTHER" id="PTHR10210">
    <property type="entry name" value="RIBOSE-PHOSPHATE DIPHOSPHOKINASE FAMILY MEMBER"/>
    <property type="match status" value="1"/>
</dbReference>
<evidence type="ECO:0000313" key="14">
    <source>
        <dbReference type="EMBL" id="SHI57383.1"/>
    </source>
</evidence>
<dbReference type="InterPro" id="IPR037515">
    <property type="entry name" value="Rib-P_diPkinase_bac"/>
</dbReference>
<dbReference type="EMBL" id="FQZP01000004">
    <property type="protein sequence ID" value="SHI57383.1"/>
    <property type="molecule type" value="Genomic_DNA"/>
</dbReference>
<evidence type="ECO:0000256" key="6">
    <source>
        <dbReference type="ARBA" id="ARBA00022777"/>
    </source>
</evidence>
<comment type="pathway">
    <text evidence="1 12">Metabolic intermediate biosynthesis; 5-phospho-alpha-D-ribose 1-diphosphate biosynthesis; 5-phospho-alpha-D-ribose 1-diphosphate from D-ribose 5-phosphate (route I): step 1/1.</text>
</comment>
<evidence type="ECO:0000256" key="1">
    <source>
        <dbReference type="ARBA" id="ARBA00004996"/>
    </source>
</evidence>
<keyword evidence="6 12" id="KW-0418">Kinase</keyword>
<protein>
    <recommendedName>
        <fullName evidence="12">Ribose-phosphate pyrophosphokinase</fullName>
        <shortName evidence="12">RPPK</shortName>
        <ecNumber evidence="12">2.7.6.1</ecNumber>
    </recommendedName>
    <alternativeName>
        <fullName evidence="12">5-phospho-D-ribosyl alpha-1-diphosphate synthase</fullName>
    </alternativeName>
    <alternativeName>
        <fullName evidence="12">Phosphoribosyl diphosphate synthase</fullName>
    </alternativeName>
    <alternativeName>
        <fullName evidence="12">Phosphoribosyl pyrophosphate synthase</fullName>
        <shortName evidence="12">P-Rib-PP synthase</shortName>
        <shortName evidence="12">PRPP synthase</shortName>
        <shortName evidence="12">PRPPase</shortName>
    </alternativeName>
</protein>
<dbReference type="HAMAP" id="MF_00583_B">
    <property type="entry name" value="RibP_PPkinase_B"/>
    <property type="match status" value="1"/>
</dbReference>
<dbReference type="Gene3D" id="3.40.50.2020">
    <property type="match status" value="2"/>
</dbReference>
<evidence type="ECO:0000256" key="10">
    <source>
        <dbReference type="ARBA" id="ARBA00054914"/>
    </source>
</evidence>
<dbReference type="OrthoDB" id="9777067at2"/>
<dbReference type="Proteomes" id="UP000324781">
    <property type="component" value="Unassembled WGS sequence"/>
</dbReference>
<keyword evidence="2 12" id="KW-0808">Transferase</keyword>
<comment type="catalytic activity">
    <reaction evidence="9 12">
        <text>D-ribose 5-phosphate + ATP = 5-phospho-alpha-D-ribose 1-diphosphate + AMP + H(+)</text>
        <dbReference type="Rhea" id="RHEA:15609"/>
        <dbReference type="ChEBI" id="CHEBI:15378"/>
        <dbReference type="ChEBI" id="CHEBI:30616"/>
        <dbReference type="ChEBI" id="CHEBI:58017"/>
        <dbReference type="ChEBI" id="CHEBI:78346"/>
        <dbReference type="ChEBI" id="CHEBI:456215"/>
        <dbReference type="EC" id="2.7.6.1"/>
    </reaction>
</comment>
<dbReference type="GO" id="GO:0004749">
    <property type="term" value="F:ribose phosphate diphosphokinase activity"/>
    <property type="evidence" value="ECO:0007669"/>
    <property type="project" value="UniProtKB-UniRule"/>
</dbReference>
<comment type="function">
    <text evidence="10 12">Involved in the biosynthesis of the central metabolite phospho-alpha-D-ribosyl-1-pyrophosphate (PRPP) via the transfer of pyrophosphoryl group from ATP to 1-hydroxyl of ribose-5-phosphate (Rib-5-P).</text>
</comment>
<dbReference type="EC" id="2.7.6.1" evidence="12"/>
<dbReference type="NCBIfam" id="TIGR01251">
    <property type="entry name" value="ribP_PPkin"/>
    <property type="match status" value="1"/>
</dbReference>
<dbReference type="CDD" id="cd06223">
    <property type="entry name" value="PRTases_typeI"/>
    <property type="match status" value="1"/>
</dbReference>
<dbReference type="UniPathway" id="UPA00087">
    <property type="reaction ID" value="UER00172"/>
</dbReference>
<reference evidence="14 15" key="1">
    <citation type="submission" date="2016-11" db="EMBL/GenBank/DDBJ databases">
        <authorList>
            <person name="Varghese N."/>
            <person name="Submissions S."/>
        </authorList>
    </citation>
    <scope>NUCLEOTIDE SEQUENCE [LARGE SCALE GENOMIC DNA]</scope>
    <source>
        <strain evidence="14 15">DSM 19027</strain>
    </source>
</reference>
<dbReference type="Pfam" id="PF14572">
    <property type="entry name" value="Pribosyl_synth"/>
    <property type="match status" value="1"/>
</dbReference>
<evidence type="ECO:0000256" key="12">
    <source>
        <dbReference type="HAMAP-Rule" id="MF_00583"/>
    </source>
</evidence>
<keyword evidence="4 12" id="KW-0545">Nucleotide biosynthesis</keyword>
<feature type="binding site" evidence="12">
    <location>
        <begin position="41"/>
        <end position="43"/>
    </location>
    <ligand>
        <name>ATP</name>
        <dbReference type="ChEBI" id="CHEBI:30616"/>
    </ligand>
</feature>
<dbReference type="SMART" id="SM01400">
    <property type="entry name" value="Pribosyltran_N"/>
    <property type="match status" value="1"/>
</dbReference>
<comment type="subcellular location">
    <subcellularLocation>
        <location evidence="12">Cytoplasm</location>
    </subcellularLocation>
</comment>
<evidence type="ECO:0000256" key="3">
    <source>
        <dbReference type="ARBA" id="ARBA00022723"/>
    </source>
</evidence>